<dbReference type="OrthoDB" id="4978555at2"/>
<dbReference type="InterPro" id="IPR019587">
    <property type="entry name" value="Polyketide_cyclase/dehydratase"/>
</dbReference>
<keyword evidence="2" id="KW-1185">Reference proteome</keyword>
<dbReference type="Pfam" id="PF10604">
    <property type="entry name" value="Polyketide_cyc2"/>
    <property type="match status" value="1"/>
</dbReference>
<evidence type="ECO:0000313" key="2">
    <source>
        <dbReference type="Proteomes" id="UP000291483"/>
    </source>
</evidence>
<comment type="caution">
    <text evidence="1">The sequence shown here is derived from an EMBL/GenBank/DDBJ whole genome shotgun (WGS) entry which is preliminary data.</text>
</comment>
<protein>
    <submittedName>
        <fullName evidence="1">Polyketide cyclase/dehydrase/lipid transport protein</fullName>
    </submittedName>
</protein>
<name>A0A4Q8AS15_9MICO</name>
<dbReference type="RefSeq" id="WP_130507162.1">
    <property type="nucleotide sequence ID" value="NZ_SHLC01000001.1"/>
</dbReference>
<gene>
    <name evidence="1" type="ORF">EV379_3437</name>
</gene>
<proteinExistence type="predicted"/>
<reference evidence="1 2" key="1">
    <citation type="submission" date="2019-02" db="EMBL/GenBank/DDBJ databases">
        <title>Sequencing the genomes of 1000 actinobacteria strains.</title>
        <authorList>
            <person name="Klenk H.-P."/>
        </authorList>
    </citation>
    <scope>NUCLEOTIDE SEQUENCE [LARGE SCALE GENOMIC DNA]</scope>
    <source>
        <strain evidence="1 2">DSM 18319</strain>
    </source>
</reference>
<accession>A0A4Q8AS15</accession>
<dbReference type="AlphaFoldDB" id="A0A4Q8AS15"/>
<sequence length="145" mass="16172">MVRITNTIDIDASAMRVYSTLRALDAYSSWLGHSTVYRGTEERTPQAEGSLSYEDTTMVGRMRGEIVEDVPEHVLQFHQSKPNGSLDAVIRYELEATGAGTHLTRFGDLTTHGILRIVQPILLRMAAAESERTMTALKRHLERGA</sequence>
<evidence type="ECO:0000313" key="1">
    <source>
        <dbReference type="EMBL" id="RZU67061.1"/>
    </source>
</evidence>
<dbReference type="Gene3D" id="3.30.530.20">
    <property type="match status" value="1"/>
</dbReference>
<dbReference type="EMBL" id="SHLC01000001">
    <property type="protein sequence ID" value="RZU67061.1"/>
    <property type="molecule type" value="Genomic_DNA"/>
</dbReference>
<dbReference type="InterPro" id="IPR023393">
    <property type="entry name" value="START-like_dom_sf"/>
</dbReference>
<dbReference type="SUPFAM" id="SSF55961">
    <property type="entry name" value="Bet v1-like"/>
    <property type="match status" value="1"/>
</dbReference>
<organism evidence="1 2">
    <name type="scientific">Microterricola gilva</name>
    <dbReference type="NCBI Taxonomy" id="393267"/>
    <lineage>
        <taxon>Bacteria</taxon>
        <taxon>Bacillati</taxon>
        <taxon>Actinomycetota</taxon>
        <taxon>Actinomycetes</taxon>
        <taxon>Micrococcales</taxon>
        <taxon>Microbacteriaceae</taxon>
        <taxon>Microterricola</taxon>
    </lineage>
</organism>
<dbReference type="Proteomes" id="UP000291483">
    <property type="component" value="Unassembled WGS sequence"/>
</dbReference>